<evidence type="ECO:0000256" key="1">
    <source>
        <dbReference type="SAM" id="Coils"/>
    </source>
</evidence>
<feature type="coiled-coil region" evidence="1">
    <location>
        <begin position="65"/>
        <end position="99"/>
    </location>
</feature>
<reference evidence="2 3" key="1">
    <citation type="submission" date="2016-05" db="EMBL/GenBank/DDBJ databases">
        <title>Paenibacillus sp. 1ZS3-15 nov., isolated from the rhizosphere soil.</title>
        <authorList>
            <person name="Zhang X.X."/>
            <person name="Zhang J."/>
        </authorList>
    </citation>
    <scope>NUCLEOTIDE SEQUENCE [LARGE SCALE GENOMIC DNA]</scope>
    <source>
        <strain evidence="2 3">1ZS3-15</strain>
    </source>
</reference>
<keyword evidence="3" id="KW-1185">Reference proteome</keyword>
<organism evidence="2 3">
    <name type="scientific">Paenibacillus oryzisoli</name>
    <dbReference type="NCBI Taxonomy" id="1850517"/>
    <lineage>
        <taxon>Bacteria</taxon>
        <taxon>Bacillati</taxon>
        <taxon>Bacillota</taxon>
        <taxon>Bacilli</taxon>
        <taxon>Bacillales</taxon>
        <taxon>Paenibacillaceae</taxon>
        <taxon>Paenibacillus</taxon>
    </lineage>
</organism>
<protein>
    <recommendedName>
        <fullName evidence="4">Zinc ribbon domain-containing protein</fullName>
    </recommendedName>
</protein>
<gene>
    <name evidence="2" type="ORF">A8708_20590</name>
</gene>
<keyword evidence="1" id="KW-0175">Coiled coil</keyword>
<dbReference type="RefSeq" id="WP_068667460.1">
    <property type="nucleotide sequence ID" value="NZ_LYPB01000076.1"/>
</dbReference>
<name>A0A198A5K0_9BACL</name>
<evidence type="ECO:0000313" key="2">
    <source>
        <dbReference type="EMBL" id="OAS16412.1"/>
    </source>
</evidence>
<proteinExistence type="predicted"/>
<evidence type="ECO:0000313" key="3">
    <source>
        <dbReference type="Proteomes" id="UP000078454"/>
    </source>
</evidence>
<comment type="caution">
    <text evidence="2">The sequence shown here is derived from an EMBL/GenBank/DDBJ whole genome shotgun (WGS) entry which is preliminary data.</text>
</comment>
<dbReference type="EMBL" id="LYPB01000076">
    <property type="protein sequence ID" value="OAS16412.1"/>
    <property type="molecule type" value="Genomic_DNA"/>
</dbReference>
<dbReference type="STRING" id="1850517.A8708_20590"/>
<evidence type="ECO:0008006" key="4">
    <source>
        <dbReference type="Google" id="ProtNLM"/>
    </source>
</evidence>
<dbReference type="OrthoDB" id="2066200at2"/>
<sequence>MSFFDKVKQGASEAAKKAQQTVEITKFKTQVSLKEREIDKIYKIIGESVYTSYLSGDYTQVEANVSEYCQGIAQINQEISELEQKIAEVRNEKECKCGKVVAADTKFCSSCGHHFA</sequence>
<accession>A0A198A5K0</accession>
<dbReference type="Proteomes" id="UP000078454">
    <property type="component" value="Unassembled WGS sequence"/>
</dbReference>
<dbReference type="AlphaFoldDB" id="A0A198A5K0"/>